<dbReference type="InterPro" id="IPR010090">
    <property type="entry name" value="Phage_tape_meas"/>
</dbReference>
<feature type="coiled-coil region" evidence="1">
    <location>
        <begin position="195"/>
        <end position="239"/>
    </location>
</feature>
<accession>A0ABV6SH30</accession>
<feature type="transmembrane region" description="Helical" evidence="2">
    <location>
        <begin position="876"/>
        <end position="894"/>
    </location>
</feature>
<evidence type="ECO:0000313" key="4">
    <source>
        <dbReference type="EMBL" id="MFC0708842.1"/>
    </source>
</evidence>
<sequence length="1094" mass="115873">MARDLKLQVLLSAVDKITAPLRSIAQGGSAVAQAMKASKDQLKALNQQQRDVSGYRLANIEITRQAKAILDLQVKTRNHTDLLERQQAAHVNLKANLKNAQTQYKKLSEALIEGKGTTAEFHRELEKAQIRLQSAQQAFNRSASTIKTYRDRIRHADTQLSQLGTQQRNSQERLAGYKKRLDEAGLGTDNLGSKARQLRSEQERLNGVLETQKARLAAITAQQERLAKAQKSYERAQNIAGKLAVGGAAGLATGYALSRPLSAVVGAYAPAEDAATQLRASMMGADGSVAEDFAKISALATQLGDRLPGTTAQFQEMMTMLRRQGLSAQSILGGTGEAAAYLAVQLKMGSSDAAEFAAKMQDATRTTEGDMMGLMDTIQRTFYLGVDPTNMLYGFSKLSPALGILRKSGLEATNTLAPLLVMMDQVGMSGEPAGNALRKVFQAGLDLDKVSKANKEIKRLGINLDFTDGKGEFGGLDKLFAQLDKLKKLDSVKRISVVKTIFGDDAETLQVVQTMIDKGIAGYQEVAGKMQAQADLRKRVDEQLQTLTNVMDAASGSWTNALAEFGAAVAPELKELIKSLGSLASGIGAWARANPELAAGLVKVTAVIAALAIGGGTLALVIAGLVGPLAMVKLGMATFGITTGAAIGPVLLIIAAIVALAGAAYQIYQNWEPIKAFFAQSWQQILLDTVTALGRFSMVLLDWNPLGLLWTVIADALNALGMDLPRKFSELGVNIIQGLINGFTSMFPNVSKYLSDMGSSIVDLFKKDQEIHSPSRVWAQLGEYTMQGLKQGIDAAMSGPLEAVQEVSKSLVSEAAKAMELTPPTEAVESPTQNVLLNIENMQVSLIGISRLFAQFGTAISTVGSALMMLAASPVALVIAGIAAAIGGAAYLIWSNWGTLGPKFAVLWEGIKVQFGSLMTWFASLPERFRQFGADILQGLANGITGALGSVKEAITGAGGAAIGWFKEKLGIHSPSRVFAQLGEYTMQGLEQGMVAGQGGPLAAIAGLGKQLAQAGTLAVGVGGTGSALAIDNRPPLAAGGAAPIVVQGDTITINIQPGAGGNPADLVQQINRILDERERAKAARVRSRLHDQE</sequence>
<keyword evidence="2" id="KW-0812">Transmembrane</keyword>
<dbReference type="NCBIfam" id="TIGR01760">
    <property type="entry name" value="tape_meas_TP901"/>
    <property type="match status" value="1"/>
</dbReference>
<keyword evidence="1" id="KW-0175">Coiled coil</keyword>
<feature type="transmembrane region" description="Helical" evidence="2">
    <location>
        <begin position="606"/>
        <end position="632"/>
    </location>
</feature>
<feature type="domain" description="Phage tail tape measure protein" evidence="3">
    <location>
        <begin position="298"/>
        <end position="503"/>
    </location>
</feature>
<evidence type="ECO:0000256" key="1">
    <source>
        <dbReference type="SAM" id="Coils"/>
    </source>
</evidence>
<evidence type="ECO:0000259" key="3">
    <source>
        <dbReference type="Pfam" id="PF10145"/>
    </source>
</evidence>
<keyword evidence="5" id="KW-1185">Reference proteome</keyword>
<keyword evidence="2" id="KW-0472">Membrane</keyword>
<evidence type="ECO:0000313" key="5">
    <source>
        <dbReference type="Proteomes" id="UP001589891"/>
    </source>
</evidence>
<comment type="caution">
    <text evidence="4">The sequence shown here is derived from an EMBL/GenBank/DDBJ whole genome shotgun (WGS) entry which is preliminary data.</text>
</comment>
<dbReference type="RefSeq" id="WP_376943179.1">
    <property type="nucleotide sequence ID" value="NZ_JBHLSS010000028.1"/>
</dbReference>
<name>A0ABV6SH30_AZOPA</name>
<dbReference type="Pfam" id="PF10145">
    <property type="entry name" value="PhageMin_Tail"/>
    <property type="match status" value="1"/>
</dbReference>
<dbReference type="EMBL" id="JBHLSS010000028">
    <property type="protein sequence ID" value="MFC0708842.1"/>
    <property type="molecule type" value="Genomic_DNA"/>
</dbReference>
<feature type="transmembrane region" description="Helical" evidence="2">
    <location>
        <begin position="703"/>
        <end position="721"/>
    </location>
</feature>
<feature type="transmembrane region" description="Helical" evidence="2">
    <location>
        <begin position="644"/>
        <end position="668"/>
    </location>
</feature>
<evidence type="ECO:0000256" key="2">
    <source>
        <dbReference type="SAM" id="Phobius"/>
    </source>
</evidence>
<gene>
    <name evidence="4" type="ORF">ACFFGX_04280</name>
</gene>
<reference evidence="4 5" key="1">
    <citation type="submission" date="2024-09" db="EMBL/GenBank/DDBJ databases">
        <authorList>
            <person name="Sun Q."/>
            <person name="Mori K."/>
        </authorList>
    </citation>
    <scope>NUCLEOTIDE SEQUENCE [LARGE SCALE GENOMIC DNA]</scope>
    <source>
        <strain evidence="4 5">NCAIM B.01794</strain>
    </source>
</reference>
<proteinExistence type="predicted"/>
<keyword evidence="2" id="KW-1133">Transmembrane helix</keyword>
<organism evidence="4 5">
    <name type="scientific">Azorhizophilus paspali</name>
    <name type="common">Azotobacter paspali</name>
    <dbReference type="NCBI Taxonomy" id="69963"/>
    <lineage>
        <taxon>Bacteria</taxon>
        <taxon>Pseudomonadati</taxon>
        <taxon>Pseudomonadota</taxon>
        <taxon>Gammaproteobacteria</taxon>
        <taxon>Pseudomonadales</taxon>
        <taxon>Pseudomonadaceae</taxon>
        <taxon>Azorhizophilus</taxon>
    </lineage>
</organism>
<protein>
    <submittedName>
        <fullName evidence="4">Phage tail tape measure protein</fullName>
    </submittedName>
</protein>
<dbReference type="Proteomes" id="UP001589891">
    <property type="component" value="Unassembled WGS sequence"/>
</dbReference>
<feature type="coiled-coil region" evidence="1">
    <location>
        <begin position="83"/>
        <end position="138"/>
    </location>
</feature>